<feature type="chain" id="PRO_5001645516" description="Secreted protein" evidence="2">
    <location>
        <begin position="29"/>
        <end position="87"/>
    </location>
</feature>
<proteinExistence type="predicted"/>
<keyword evidence="2" id="KW-0732">Signal</keyword>
<dbReference type="HOGENOM" id="CLU_2483538_0_0_1"/>
<gene>
    <name evidence="3" type="ORF">GALMADRAFT_1210448</name>
</gene>
<dbReference type="EMBL" id="KL142428">
    <property type="protein sequence ID" value="KDR66027.1"/>
    <property type="molecule type" value="Genomic_DNA"/>
</dbReference>
<evidence type="ECO:0000256" key="1">
    <source>
        <dbReference type="SAM" id="MobiDB-lite"/>
    </source>
</evidence>
<keyword evidence="4" id="KW-1185">Reference proteome</keyword>
<evidence type="ECO:0000256" key="2">
    <source>
        <dbReference type="SAM" id="SignalP"/>
    </source>
</evidence>
<protein>
    <recommendedName>
        <fullName evidence="5">Secreted protein</fullName>
    </recommendedName>
</protein>
<organism evidence="3 4">
    <name type="scientific">Galerina marginata (strain CBS 339.88)</name>
    <dbReference type="NCBI Taxonomy" id="685588"/>
    <lineage>
        <taxon>Eukaryota</taxon>
        <taxon>Fungi</taxon>
        <taxon>Dikarya</taxon>
        <taxon>Basidiomycota</taxon>
        <taxon>Agaricomycotina</taxon>
        <taxon>Agaricomycetes</taxon>
        <taxon>Agaricomycetidae</taxon>
        <taxon>Agaricales</taxon>
        <taxon>Agaricineae</taxon>
        <taxon>Strophariaceae</taxon>
        <taxon>Galerina</taxon>
    </lineage>
</organism>
<feature type="signal peptide" evidence="2">
    <location>
        <begin position="1"/>
        <end position="28"/>
    </location>
</feature>
<accession>A0A067S7W8</accession>
<feature type="compositionally biased region" description="Polar residues" evidence="1">
    <location>
        <begin position="66"/>
        <end position="75"/>
    </location>
</feature>
<dbReference type="Proteomes" id="UP000027222">
    <property type="component" value="Unassembled WGS sequence"/>
</dbReference>
<reference evidence="4" key="1">
    <citation type="journal article" date="2014" name="Proc. Natl. Acad. Sci. U.S.A.">
        <title>Extensive sampling of basidiomycete genomes demonstrates inadequacy of the white-rot/brown-rot paradigm for wood decay fungi.</title>
        <authorList>
            <person name="Riley R."/>
            <person name="Salamov A.A."/>
            <person name="Brown D.W."/>
            <person name="Nagy L.G."/>
            <person name="Floudas D."/>
            <person name="Held B.W."/>
            <person name="Levasseur A."/>
            <person name="Lombard V."/>
            <person name="Morin E."/>
            <person name="Otillar R."/>
            <person name="Lindquist E.A."/>
            <person name="Sun H."/>
            <person name="LaButti K.M."/>
            <person name="Schmutz J."/>
            <person name="Jabbour D."/>
            <person name="Luo H."/>
            <person name="Baker S.E."/>
            <person name="Pisabarro A.G."/>
            <person name="Walton J.D."/>
            <person name="Blanchette R.A."/>
            <person name="Henrissat B."/>
            <person name="Martin F."/>
            <person name="Cullen D."/>
            <person name="Hibbett D.S."/>
            <person name="Grigoriev I.V."/>
        </authorList>
    </citation>
    <scope>NUCLEOTIDE SEQUENCE [LARGE SCALE GENOMIC DNA]</scope>
    <source>
        <strain evidence="4">CBS 339.88</strain>
    </source>
</reference>
<feature type="compositionally biased region" description="Low complexity" evidence="1">
    <location>
        <begin position="56"/>
        <end position="65"/>
    </location>
</feature>
<dbReference type="AlphaFoldDB" id="A0A067S7W8"/>
<sequence>MLPQITALTRKLFLCTILLPLVANRTHPTDPGLDTSIPIEAKRLIGAVRLQSSSSVKYSSPSSASTNCPPSKSFQATAIPPLLCFLK</sequence>
<evidence type="ECO:0000313" key="4">
    <source>
        <dbReference type="Proteomes" id="UP000027222"/>
    </source>
</evidence>
<name>A0A067S7W8_GALM3</name>
<evidence type="ECO:0008006" key="5">
    <source>
        <dbReference type="Google" id="ProtNLM"/>
    </source>
</evidence>
<feature type="region of interest" description="Disordered" evidence="1">
    <location>
        <begin position="56"/>
        <end position="75"/>
    </location>
</feature>
<evidence type="ECO:0000313" key="3">
    <source>
        <dbReference type="EMBL" id="KDR66027.1"/>
    </source>
</evidence>